<sequence length="70" mass="7635">MEIPLAATSNSNWIESILTSSINKRVIDIATPGAPFIQRSVWGMEGMPTKLLDNQVPGIFNGTLNHGNRL</sequence>
<accession>A0A8S5NM64</accession>
<dbReference type="EMBL" id="BK015191">
    <property type="protein sequence ID" value="DAD95328.1"/>
    <property type="molecule type" value="Genomic_DNA"/>
</dbReference>
<protein>
    <submittedName>
        <fullName evidence="1">Uncharacterized protein</fullName>
    </submittedName>
</protein>
<reference evidence="1" key="1">
    <citation type="journal article" date="2021" name="Proc. Natl. Acad. Sci. U.S.A.">
        <title>A Catalog of Tens of Thousands of Viruses from Human Metagenomes Reveals Hidden Associations with Chronic Diseases.</title>
        <authorList>
            <person name="Tisza M.J."/>
            <person name="Buck C.B."/>
        </authorList>
    </citation>
    <scope>NUCLEOTIDE SEQUENCE</scope>
    <source>
        <strain evidence="1">CtsNK10</strain>
    </source>
</reference>
<organism evidence="1">
    <name type="scientific">Podoviridae sp. ctsNK10</name>
    <dbReference type="NCBI Taxonomy" id="2826582"/>
    <lineage>
        <taxon>Viruses</taxon>
        <taxon>Duplodnaviria</taxon>
        <taxon>Heunggongvirae</taxon>
        <taxon>Uroviricota</taxon>
        <taxon>Caudoviricetes</taxon>
    </lineage>
</organism>
<name>A0A8S5NM64_9CAUD</name>
<proteinExistence type="predicted"/>
<evidence type="ECO:0000313" key="1">
    <source>
        <dbReference type="EMBL" id="DAD95328.1"/>
    </source>
</evidence>